<dbReference type="OrthoDB" id="1633927at2"/>
<dbReference type="EMBL" id="SWLG01000006">
    <property type="protein sequence ID" value="TLS37537.1"/>
    <property type="molecule type" value="Genomic_DNA"/>
</dbReference>
<evidence type="ECO:0000313" key="2">
    <source>
        <dbReference type="Proteomes" id="UP000308230"/>
    </source>
</evidence>
<comment type="caution">
    <text evidence="1">The sequence shown here is derived from an EMBL/GenBank/DDBJ whole genome shotgun (WGS) entry which is preliminary data.</text>
</comment>
<dbReference type="InterPro" id="IPR021328">
    <property type="entry name" value="CotB-like"/>
</dbReference>
<keyword evidence="2" id="KW-1185">Reference proteome</keyword>
<protein>
    <submittedName>
        <fullName evidence="1">DUF2935 domain-containing protein</fullName>
    </submittedName>
</protein>
<dbReference type="Proteomes" id="UP000308230">
    <property type="component" value="Unassembled WGS sequence"/>
</dbReference>
<name>A0A5R9F1S8_9BACL</name>
<accession>A0A5R9F1S8</accession>
<reference evidence="1 2" key="1">
    <citation type="submission" date="2019-04" db="EMBL/GenBank/DDBJ databases">
        <title>Bacillus caeni sp. nov., a bacterium isolated from mangrove sediment.</title>
        <authorList>
            <person name="Huang H."/>
            <person name="Mo K."/>
            <person name="Hu Y."/>
        </authorList>
    </citation>
    <scope>NUCLEOTIDE SEQUENCE [LARGE SCALE GENOMIC DNA]</scope>
    <source>
        <strain evidence="1 2">HB172195</strain>
    </source>
</reference>
<proteinExistence type="predicted"/>
<gene>
    <name evidence="1" type="ORF">FCL54_10375</name>
</gene>
<dbReference type="Pfam" id="PF11155">
    <property type="entry name" value="DUF2935"/>
    <property type="match status" value="2"/>
</dbReference>
<sequence length="270" mass="31166">MNQTEYIKTAIYEHRFWLQILGDHSRFIHSALAPNEKANVKQAKQFIVLFDQLLEDSRKSVNHQSLLELSKKAYDAAGRLREYKLAIIRNLLIGKLSIHLTAVFLNHMVNELDEYIRILSYLVHEKAPPKQHEVHHHLLWLLDAAGHAGAISDSMNRTETKLKTKSLHFTQQFEHFYLKAVEIAGFLRANLNDFPVLERFNESVNIEMKIFKTFLRELEEMGLSKQLLSTLTPLMADHMAREECYYLNKLADTSTVSPPGCDPTKPRVTG</sequence>
<dbReference type="Gene3D" id="1.20.1260.120">
    <property type="entry name" value="Protein of unknown function DUF2935"/>
    <property type="match status" value="1"/>
</dbReference>
<dbReference type="SUPFAM" id="SSF158430">
    <property type="entry name" value="Bacillus cereus metalloprotein-like"/>
    <property type="match status" value="2"/>
</dbReference>
<evidence type="ECO:0000313" key="1">
    <source>
        <dbReference type="EMBL" id="TLS37537.1"/>
    </source>
</evidence>
<dbReference type="AlphaFoldDB" id="A0A5R9F1S8"/>
<organism evidence="1 2">
    <name type="scientific">Exobacillus caeni</name>
    <dbReference type="NCBI Taxonomy" id="2574798"/>
    <lineage>
        <taxon>Bacteria</taxon>
        <taxon>Bacillati</taxon>
        <taxon>Bacillota</taxon>
        <taxon>Bacilli</taxon>
        <taxon>Bacillales</taxon>
        <taxon>Guptibacillaceae</taxon>
        <taxon>Exobacillus</taxon>
    </lineage>
</organism>